<dbReference type="RefSeq" id="WP_091520804.1">
    <property type="nucleotide sequence ID" value="NZ_FORF01000008.1"/>
</dbReference>
<dbReference type="GO" id="GO:0016020">
    <property type="term" value="C:membrane"/>
    <property type="evidence" value="ECO:0007669"/>
    <property type="project" value="TreeGrafter"/>
</dbReference>
<dbReference type="EMBL" id="FORF01000008">
    <property type="protein sequence ID" value="SFI90795.1"/>
    <property type="molecule type" value="Genomic_DNA"/>
</dbReference>
<dbReference type="AlphaFoldDB" id="A0A1I3M228"/>
<dbReference type="PANTHER" id="PTHR43798:SF33">
    <property type="entry name" value="HYDROLASE, PUTATIVE (AFU_ORTHOLOGUE AFUA_2G14860)-RELATED"/>
    <property type="match status" value="1"/>
</dbReference>
<evidence type="ECO:0000313" key="3">
    <source>
        <dbReference type="Proteomes" id="UP000242763"/>
    </source>
</evidence>
<keyword evidence="2" id="KW-0808">Transferase</keyword>
<dbReference type="GO" id="GO:0016740">
    <property type="term" value="F:transferase activity"/>
    <property type="evidence" value="ECO:0007669"/>
    <property type="project" value="UniProtKB-KW"/>
</dbReference>
<accession>A0A1I3M228</accession>
<dbReference type="PRINTS" id="PR00111">
    <property type="entry name" value="ABHYDROLASE"/>
</dbReference>
<reference evidence="3" key="1">
    <citation type="submission" date="2016-10" db="EMBL/GenBank/DDBJ databases">
        <authorList>
            <person name="Varghese N."/>
            <person name="Submissions S."/>
        </authorList>
    </citation>
    <scope>NUCLEOTIDE SEQUENCE [LARGE SCALE GENOMIC DNA]</scope>
    <source>
        <strain evidence="3">DSM 21857</strain>
    </source>
</reference>
<name>A0A1I3M228_9HYPH</name>
<keyword evidence="2" id="KW-0670">Pyruvate</keyword>
<evidence type="ECO:0000259" key="1">
    <source>
        <dbReference type="Pfam" id="PF12697"/>
    </source>
</evidence>
<feature type="domain" description="AB hydrolase-1" evidence="1">
    <location>
        <begin position="15"/>
        <end position="243"/>
    </location>
</feature>
<sequence>MSLFARAEGNGAETLVLLHGFGGTHHVWDDIAPVLAQSAAVLRYDLPGHGGSLDYPDAGTPKVAAQAILADLAERGITRAHFIGHSMGGAIASLIAILQPQIVASLTLLSPGGFGPDINHRLLTRYAAARQRDQLEGCLEAMYGWYSVVPENAVADALRARAVPGQVEMLERMAGGMVRDGKQGQLPLDRLASLDARVRLLWGGLDNVLPFRQTMGLPAQIEVHALPDIGHMLPNEARDEVIALVRDAAGL</sequence>
<dbReference type="Proteomes" id="UP000242763">
    <property type="component" value="Unassembled WGS sequence"/>
</dbReference>
<dbReference type="OrthoDB" id="9804723at2"/>
<proteinExistence type="predicted"/>
<gene>
    <name evidence="2" type="ORF">SAMN03080618_01627</name>
</gene>
<protein>
    <submittedName>
        <fullName evidence="2">Pyruvate dehydrogenase E2 component (Dihydrolipoamide acetyltransferase)</fullName>
    </submittedName>
</protein>
<evidence type="ECO:0000313" key="2">
    <source>
        <dbReference type="EMBL" id="SFI90795.1"/>
    </source>
</evidence>
<dbReference type="STRING" id="1121003.SAMN03080618_01627"/>
<dbReference type="PANTHER" id="PTHR43798">
    <property type="entry name" value="MONOACYLGLYCEROL LIPASE"/>
    <property type="match status" value="1"/>
</dbReference>
<dbReference type="InterPro" id="IPR029058">
    <property type="entry name" value="AB_hydrolase_fold"/>
</dbReference>
<dbReference type="Pfam" id="PF12697">
    <property type="entry name" value="Abhydrolase_6"/>
    <property type="match status" value="1"/>
</dbReference>
<dbReference type="InterPro" id="IPR050266">
    <property type="entry name" value="AB_hydrolase_sf"/>
</dbReference>
<dbReference type="InterPro" id="IPR000073">
    <property type="entry name" value="AB_hydrolase_1"/>
</dbReference>
<keyword evidence="3" id="KW-1185">Reference proteome</keyword>
<dbReference type="Gene3D" id="3.40.50.1820">
    <property type="entry name" value="alpha/beta hydrolase"/>
    <property type="match status" value="1"/>
</dbReference>
<organism evidence="2 3">
    <name type="scientific">Aquamicrobium aerolatum DSM 21857</name>
    <dbReference type="NCBI Taxonomy" id="1121003"/>
    <lineage>
        <taxon>Bacteria</taxon>
        <taxon>Pseudomonadati</taxon>
        <taxon>Pseudomonadota</taxon>
        <taxon>Alphaproteobacteria</taxon>
        <taxon>Hyphomicrobiales</taxon>
        <taxon>Phyllobacteriaceae</taxon>
        <taxon>Aerobium</taxon>
    </lineage>
</organism>
<dbReference type="SUPFAM" id="SSF53474">
    <property type="entry name" value="alpha/beta-Hydrolases"/>
    <property type="match status" value="1"/>
</dbReference>